<feature type="domain" description="Phospholipid/glycerol acyltransferase" evidence="11">
    <location>
        <begin position="75"/>
        <end position="189"/>
    </location>
</feature>
<dbReference type="EMBL" id="ARXR01000060">
    <property type="protein sequence ID" value="MBF5054640.1"/>
    <property type="molecule type" value="Genomic_DNA"/>
</dbReference>
<dbReference type="Pfam" id="PF01553">
    <property type="entry name" value="Acyltransferase"/>
    <property type="match status" value="1"/>
</dbReference>
<keyword evidence="9" id="KW-0443">Lipid metabolism</keyword>
<accession>A0ABS0AMY7</accession>
<sequence length="245" mass="27005">MVNALFFIYSWFIFVPLMLLATVVAGAVCLCLVPFLGPRRVARLSAVPWARLGLLLSGVQVRVHGLENVDPSRSYVIVANHLSQYDIWVLYGHLEQDFRWVMKQELRRVPVIGVCCALLGHVFIDRRDRASALASLEQAKQRLTGGTSILFFPEGTRSRSGELRPFKKGAFRMAQDLDLPILPVTIIGTREILPADSLRMHPGTVDLTVHAPVAVTGKDDAAVEDAMARSRAAIASVGEGYLELT</sequence>
<evidence type="ECO:0000256" key="5">
    <source>
        <dbReference type="ARBA" id="ARBA00013211"/>
    </source>
</evidence>
<evidence type="ECO:0000256" key="8">
    <source>
        <dbReference type="ARBA" id="ARBA00023315"/>
    </source>
</evidence>
<dbReference type="InterPro" id="IPR002123">
    <property type="entry name" value="Plipid/glycerol_acylTrfase"/>
</dbReference>
<keyword evidence="8 9" id="KW-0012">Acyltransferase</keyword>
<evidence type="ECO:0000256" key="9">
    <source>
        <dbReference type="RuleBase" id="RU361267"/>
    </source>
</evidence>
<evidence type="ECO:0000313" key="12">
    <source>
        <dbReference type="EMBL" id="MBF5054640.1"/>
    </source>
</evidence>
<feature type="transmembrane region" description="Helical" evidence="10">
    <location>
        <begin position="6"/>
        <end position="36"/>
    </location>
</feature>
<dbReference type="SUPFAM" id="SSF69593">
    <property type="entry name" value="Glycerol-3-phosphate (1)-acyltransferase"/>
    <property type="match status" value="1"/>
</dbReference>
<dbReference type="GO" id="GO:0016746">
    <property type="term" value="F:acyltransferase activity"/>
    <property type="evidence" value="ECO:0007669"/>
    <property type="project" value="UniProtKB-KW"/>
</dbReference>
<dbReference type="EC" id="2.3.1.51" evidence="5 9"/>
<keyword evidence="9" id="KW-1208">Phospholipid metabolism</keyword>
<evidence type="ECO:0000256" key="6">
    <source>
        <dbReference type="ARBA" id="ARBA00016139"/>
    </source>
</evidence>
<evidence type="ECO:0000259" key="11">
    <source>
        <dbReference type="SMART" id="SM00563"/>
    </source>
</evidence>
<dbReference type="RefSeq" id="WP_194856939.1">
    <property type="nucleotide sequence ID" value="NZ_ARXR01000060.1"/>
</dbReference>
<keyword evidence="10" id="KW-0812">Transmembrane</keyword>
<dbReference type="SMART" id="SM00563">
    <property type="entry name" value="PlsC"/>
    <property type="match status" value="1"/>
</dbReference>
<evidence type="ECO:0000256" key="4">
    <source>
        <dbReference type="ARBA" id="ARBA00008655"/>
    </source>
</evidence>
<dbReference type="Proteomes" id="UP000644441">
    <property type="component" value="Unassembled WGS sequence"/>
</dbReference>
<dbReference type="InterPro" id="IPR004552">
    <property type="entry name" value="AGP_acyltrans"/>
</dbReference>
<evidence type="ECO:0000256" key="3">
    <source>
        <dbReference type="ARBA" id="ARBA00005189"/>
    </source>
</evidence>
<proteinExistence type="inferred from homology"/>
<organism evidence="12 13">
    <name type="scientific">Alloalcanivorax venustensis ISO4</name>
    <dbReference type="NCBI Taxonomy" id="1177184"/>
    <lineage>
        <taxon>Bacteria</taxon>
        <taxon>Pseudomonadati</taxon>
        <taxon>Pseudomonadota</taxon>
        <taxon>Gammaproteobacteria</taxon>
        <taxon>Oceanospirillales</taxon>
        <taxon>Alcanivoracaceae</taxon>
        <taxon>Alloalcanivorax</taxon>
    </lineage>
</organism>
<dbReference type="NCBIfam" id="TIGR00530">
    <property type="entry name" value="AGP_acyltrn"/>
    <property type="match status" value="1"/>
</dbReference>
<evidence type="ECO:0000256" key="1">
    <source>
        <dbReference type="ARBA" id="ARBA00001141"/>
    </source>
</evidence>
<comment type="pathway">
    <text evidence="2">Phospholipid metabolism; CDP-diacylglycerol biosynthesis; CDP-diacylglycerol from sn-glycerol 3-phosphate: step 2/3.</text>
</comment>
<dbReference type="PANTHER" id="PTHR10434:SF66">
    <property type="entry name" value="PHOSPHOLIPID_GLYCEROL ACYLTRANSFERASE DOMAIN-CONTAINING PROTEIN"/>
    <property type="match status" value="1"/>
</dbReference>
<evidence type="ECO:0000256" key="2">
    <source>
        <dbReference type="ARBA" id="ARBA00004728"/>
    </source>
</evidence>
<keyword evidence="7 9" id="KW-0808">Transferase</keyword>
<comment type="pathway">
    <text evidence="3">Lipid metabolism.</text>
</comment>
<comment type="catalytic activity">
    <reaction evidence="1 9">
        <text>a 1-acyl-sn-glycero-3-phosphate + an acyl-CoA = a 1,2-diacyl-sn-glycero-3-phosphate + CoA</text>
        <dbReference type="Rhea" id="RHEA:19709"/>
        <dbReference type="ChEBI" id="CHEBI:57287"/>
        <dbReference type="ChEBI" id="CHEBI:57970"/>
        <dbReference type="ChEBI" id="CHEBI:58342"/>
        <dbReference type="ChEBI" id="CHEBI:58608"/>
        <dbReference type="EC" id="2.3.1.51"/>
    </reaction>
</comment>
<protein>
    <recommendedName>
        <fullName evidence="6 9">1-acyl-sn-glycerol-3-phosphate acyltransferase</fullName>
        <ecNumber evidence="5 9">2.3.1.51</ecNumber>
    </recommendedName>
</protein>
<dbReference type="PANTHER" id="PTHR10434">
    <property type="entry name" value="1-ACYL-SN-GLYCEROL-3-PHOSPHATE ACYLTRANSFERASE"/>
    <property type="match status" value="1"/>
</dbReference>
<evidence type="ECO:0000256" key="7">
    <source>
        <dbReference type="ARBA" id="ARBA00022679"/>
    </source>
</evidence>
<evidence type="ECO:0000256" key="10">
    <source>
        <dbReference type="SAM" id="Phobius"/>
    </source>
</evidence>
<reference evidence="12 13" key="1">
    <citation type="submission" date="2012-09" db="EMBL/GenBank/DDBJ databases">
        <title>Genome Sequence of alkane-degrading Bacterium Alcanivorax venustensis ISO4.</title>
        <authorList>
            <person name="Lai Q."/>
            <person name="Shao Z."/>
        </authorList>
    </citation>
    <scope>NUCLEOTIDE SEQUENCE [LARGE SCALE GENOMIC DNA]</scope>
    <source>
        <strain evidence="12 13">ISO4</strain>
    </source>
</reference>
<dbReference type="CDD" id="cd07989">
    <property type="entry name" value="LPLAT_AGPAT-like"/>
    <property type="match status" value="1"/>
</dbReference>
<comment type="similarity">
    <text evidence="4 9">Belongs to the 1-acyl-sn-glycerol-3-phosphate acyltransferase family.</text>
</comment>
<name>A0ABS0AMY7_9GAMM</name>
<evidence type="ECO:0000313" key="13">
    <source>
        <dbReference type="Proteomes" id="UP000644441"/>
    </source>
</evidence>
<keyword evidence="13" id="KW-1185">Reference proteome</keyword>
<gene>
    <name evidence="12" type="ORF">ISO4_03242</name>
</gene>
<keyword evidence="9" id="KW-0594">Phospholipid biosynthesis</keyword>
<comment type="domain">
    <text evidence="9">The HXXXXD motif is essential for acyltransferase activity and may constitute the binding site for the phosphate moiety of the glycerol-3-phosphate.</text>
</comment>
<keyword evidence="10" id="KW-0472">Membrane</keyword>
<keyword evidence="10" id="KW-1133">Transmembrane helix</keyword>
<comment type="caution">
    <text evidence="12">The sequence shown here is derived from an EMBL/GenBank/DDBJ whole genome shotgun (WGS) entry which is preliminary data.</text>
</comment>
<keyword evidence="9" id="KW-0444">Lipid biosynthesis</keyword>